<evidence type="ECO:0000313" key="4">
    <source>
        <dbReference type="Proteomes" id="UP000800036"/>
    </source>
</evidence>
<gene>
    <name evidence="3" type="ORF">BU23DRAFT_523180</name>
</gene>
<dbReference type="OrthoDB" id="3525430at2759"/>
<feature type="transmembrane region" description="Helical" evidence="1">
    <location>
        <begin position="532"/>
        <end position="556"/>
    </location>
</feature>
<sequence>MMKLSKVTLLLLVSKAYGEVVEGPPAVTALQVPAEEHRFLDTLANHGGWVNPEDLMPMPQCIAQQDQAAWLSAMTKCSSKICINHFGPLICTRHQWLTQLTCLSVEFTPDIVKGYLQLCSRSVLAKAQLFSWVRTVTGRTWLAEVGDTIELERLSPASLPAGYAAVGLTRKAPTCLTKSISISSNESFQHAIASCSFTDTSQHTGNAARPWEYNEPRRSIIRLDSATVGYDLTGRSIWPGHYFDRNCFCDSFAFDSNQNFCTTPNQLDLTRQRLWINATCGPESLPSNWTIGLRTTYYDYIPVEDWNWPKCYTDMPKRVTRSTERCATDACEVDNDGYCYIKRTVDRSCFCNAITYDTCGGSCHVFESRIDYVHWLHGLCSEVHGWHGLPKEWRKLAAITALELIPLPWVTGSDQKYTRDSSNSFALKLATLVLLNATPFLAIFLSMKMSERFYPSDSQSAERRFLTGTSVAALNILAAILNTFLSRQIPNFEETPVYQLLLVWCSMPRLSWLAILLAIVKRPELDVSAISATLVTEWVFQVLTLPTMVQAIQYGFEHDFYTEAMKRLDGFPFAKLTYTGSLLYLITFIIALVILVRTIFEPEPKKVKFDDWSPRWKRSTVGKIKLGLMLLFKEQWAHVTKRMRLFNTYWSTLEQHIYLFLTKASHTAEHGRLPNHPPASYGTMYSTLPSTVSPHPPLRKLPVRLYSISIVSLLLLWTAKWLFWGGFLGLTSAY</sequence>
<keyword evidence="1" id="KW-1133">Transmembrane helix</keyword>
<feature type="transmembrane region" description="Helical" evidence="1">
    <location>
        <begin position="465"/>
        <end position="485"/>
    </location>
</feature>
<dbReference type="AlphaFoldDB" id="A0A6A5VT16"/>
<keyword evidence="1" id="KW-0472">Membrane</keyword>
<feature type="transmembrane region" description="Helical" evidence="1">
    <location>
        <begin position="425"/>
        <end position="445"/>
    </location>
</feature>
<feature type="signal peptide" evidence="2">
    <location>
        <begin position="1"/>
        <end position="18"/>
    </location>
</feature>
<evidence type="ECO:0008006" key="5">
    <source>
        <dbReference type="Google" id="ProtNLM"/>
    </source>
</evidence>
<organism evidence="3 4">
    <name type="scientific">Bimuria novae-zelandiae CBS 107.79</name>
    <dbReference type="NCBI Taxonomy" id="1447943"/>
    <lineage>
        <taxon>Eukaryota</taxon>
        <taxon>Fungi</taxon>
        <taxon>Dikarya</taxon>
        <taxon>Ascomycota</taxon>
        <taxon>Pezizomycotina</taxon>
        <taxon>Dothideomycetes</taxon>
        <taxon>Pleosporomycetidae</taxon>
        <taxon>Pleosporales</taxon>
        <taxon>Massarineae</taxon>
        <taxon>Didymosphaeriaceae</taxon>
        <taxon>Bimuria</taxon>
    </lineage>
</organism>
<name>A0A6A5VT16_9PLEO</name>
<reference evidence="3" key="1">
    <citation type="journal article" date="2020" name="Stud. Mycol.">
        <title>101 Dothideomycetes genomes: a test case for predicting lifestyles and emergence of pathogens.</title>
        <authorList>
            <person name="Haridas S."/>
            <person name="Albert R."/>
            <person name="Binder M."/>
            <person name="Bloem J."/>
            <person name="Labutti K."/>
            <person name="Salamov A."/>
            <person name="Andreopoulos B."/>
            <person name="Baker S."/>
            <person name="Barry K."/>
            <person name="Bills G."/>
            <person name="Bluhm B."/>
            <person name="Cannon C."/>
            <person name="Castanera R."/>
            <person name="Culley D."/>
            <person name="Daum C."/>
            <person name="Ezra D."/>
            <person name="Gonzalez J."/>
            <person name="Henrissat B."/>
            <person name="Kuo A."/>
            <person name="Liang C."/>
            <person name="Lipzen A."/>
            <person name="Lutzoni F."/>
            <person name="Magnuson J."/>
            <person name="Mondo S."/>
            <person name="Nolan M."/>
            <person name="Ohm R."/>
            <person name="Pangilinan J."/>
            <person name="Park H.-J."/>
            <person name="Ramirez L."/>
            <person name="Alfaro M."/>
            <person name="Sun H."/>
            <person name="Tritt A."/>
            <person name="Yoshinaga Y."/>
            <person name="Zwiers L.-H."/>
            <person name="Turgeon B."/>
            <person name="Goodwin S."/>
            <person name="Spatafora J."/>
            <person name="Crous P."/>
            <person name="Grigoriev I."/>
        </authorList>
    </citation>
    <scope>NUCLEOTIDE SEQUENCE</scope>
    <source>
        <strain evidence="3">CBS 107.79</strain>
    </source>
</reference>
<dbReference type="Proteomes" id="UP000800036">
    <property type="component" value="Unassembled WGS sequence"/>
</dbReference>
<feature type="transmembrane region" description="Helical" evidence="1">
    <location>
        <begin position="576"/>
        <end position="600"/>
    </location>
</feature>
<feature type="chain" id="PRO_5025393068" description="Extracellular membrane protein CFEM domain-containing protein" evidence="2">
    <location>
        <begin position="19"/>
        <end position="734"/>
    </location>
</feature>
<keyword evidence="2" id="KW-0732">Signal</keyword>
<feature type="transmembrane region" description="Helical" evidence="1">
    <location>
        <begin position="705"/>
        <end position="724"/>
    </location>
</feature>
<feature type="transmembrane region" description="Helical" evidence="1">
    <location>
        <begin position="497"/>
        <end position="520"/>
    </location>
</feature>
<keyword evidence="4" id="KW-1185">Reference proteome</keyword>
<keyword evidence="1" id="KW-0812">Transmembrane</keyword>
<dbReference type="EMBL" id="ML976657">
    <property type="protein sequence ID" value="KAF1979730.1"/>
    <property type="molecule type" value="Genomic_DNA"/>
</dbReference>
<evidence type="ECO:0000313" key="3">
    <source>
        <dbReference type="EMBL" id="KAF1979730.1"/>
    </source>
</evidence>
<evidence type="ECO:0000256" key="2">
    <source>
        <dbReference type="SAM" id="SignalP"/>
    </source>
</evidence>
<accession>A0A6A5VT16</accession>
<evidence type="ECO:0000256" key="1">
    <source>
        <dbReference type="SAM" id="Phobius"/>
    </source>
</evidence>
<proteinExistence type="predicted"/>
<protein>
    <recommendedName>
        <fullName evidence="5">Extracellular membrane protein CFEM domain-containing protein</fullName>
    </recommendedName>
</protein>